<dbReference type="EMBL" id="JAGMUV010000009">
    <property type="protein sequence ID" value="KAH7143984.1"/>
    <property type="molecule type" value="Genomic_DNA"/>
</dbReference>
<evidence type="ECO:0000313" key="4">
    <source>
        <dbReference type="Proteomes" id="UP000738349"/>
    </source>
</evidence>
<evidence type="ECO:0000313" key="3">
    <source>
        <dbReference type="EMBL" id="KAH7143984.1"/>
    </source>
</evidence>
<sequence length="209" mass="23751">MQTAMPASEMSIRRLLTRPGILQAYPLPTAAFHAFRTSIRLSSTAPATIVEGSFWRSLIPKPFRKENRAPSIRKARQWNPATFFIAIFLLIGSMSIQMITLRHSFERYMRQSEARIAKLREVVERIQRGETVDVEKALGTGDAKQEADWEEMLKAIERDEAARKSQKQEKTKEAESTEKAATITEIDEPAPTSEAAPRKARTGNLRNFF</sequence>
<comment type="caution">
    <text evidence="3">The sequence shown here is derived from an EMBL/GenBank/DDBJ whole genome shotgun (WGS) entry which is preliminary data.</text>
</comment>
<organism evidence="3 4">
    <name type="scientific">Dactylonectria macrodidyma</name>
    <dbReference type="NCBI Taxonomy" id="307937"/>
    <lineage>
        <taxon>Eukaryota</taxon>
        <taxon>Fungi</taxon>
        <taxon>Dikarya</taxon>
        <taxon>Ascomycota</taxon>
        <taxon>Pezizomycotina</taxon>
        <taxon>Sordariomycetes</taxon>
        <taxon>Hypocreomycetidae</taxon>
        <taxon>Hypocreales</taxon>
        <taxon>Nectriaceae</taxon>
        <taxon>Dactylonectria</taxon>
    </lineage>
</organism>
<reference evidence="3" key="1">
    <citation type="journal article" date="2021" name="Nat. Commun.">
        <title>Genetic determinants of endophytism in the Arabidopsis root mycobiome.</title>
        <authorList>
            <person name="Mesny F."/>
            <person name="Miyauchi S."/>
            <person name="Thiergart T."/>
            <person name="Pickel B."/>
            <person name="Atanasova L."/>
            <person name="Karlsson M."/>
            <person name="Huettel B."/>
            <person name="Barry K.W."/>
            <person name="Haridas S."/>
            <person name="Chen C."/>
            <person name="Bauer D."/>
            <person name="Andreopoulos W."/>
            <person name="Pangilinan J."/>
            <person name="LaButti K."/>
            <person name="Riley R."/>
            <person name="Lipzen A."/>
            <person name="Clum A."/>
            <person name="Drula E."/>
            <person name="Henrissat B."/>
            <person name="Kohler A."/>
            <person name="Grigoriev I.V."/>
            <person name="Martin F.M."/>
            <person name="Hacquard S."/>
        </authorList>
    </citation>
    <scope>NUCLEOTIDE SEQUENCE</scope>
    <source>
        <strain evidence="3">MPI-CAGE-AT-0147</strain>
    </source>
</reference>
<dbReference type="InterPro" id="IPR035213">
    <property type="entry name" value="DUF5321"/>
</dbReference>
<dbReference type="Pfam" id="PF17254">
    <property type="entry name" value="DUF5321"/>
    <property type="match status" value="1"/>
</dbReference>
<keyword evidence="2" id="KW-1133">Transmembrane helix</keyword>
<name>A0A9P9J4T7_9HYPO</name>
<gene>
    <name evidence="3" type="ORF">EDB81DRAFT_514291</name>
</gene>
<keyword evidence="2" id="KW-0472">Membrane</keyword>
<feature type="region of interest" description="Disordered" evidence="1">
    <location>
        <begin position="160"/>
        <end position="209"/>
    </location>
</feature>
<accession>A0A9P9J4T7</accession>
<feature type="compositionally biased region" description="Basic and acidic residues" evidence="1">
    <location>
        <begin position="160"/>
        <end position="178"/>
    </location>
</feature>
<keyword evidence="4" id="KW-1185">Reference proteome</keyword>
<protein>
    <submittedName>
        <fullName evidence="3">Uncharacterized protein</fullName>
    </submittedName>
</protein>
<evidence type="ECO:0000256" key="2">
    <source>
        <dbReference type="SAM" id="Phobius"/>
    </source>
</evidence>
<proteinExistence type="predicted"/>
<dbReference type="AlphaFoldDB" id="A0A9P9J4T7"/>
<feature type="transmembrane region" description="Helical" evidence="2">
    <location>
        <begin position="81"/>
        <end position="101"/>
    </location>
</feature>
<keyword evidence="2" id="KW-0812">Transmembrane</keyword>
<dbReference type="Proteomes" id="UP000738349">
    <property type="component" value="Unassembled WGS sequence"/>
</dbReference>
<evidence type="ECO:0000256" key="1">
    <source>
        <dbReference type="SAM" id="MobiDB-lite"/>
    </source>
</evidence>
<dbReference type="OrthoDB" id="2253354at2759"/>